<proteinExistence type="predicted"/>
<accession>A0ABV0WL25</accession>
<evidence type="ECO:0000313" key="1">
    <source>
        <dbReference type="EMBL" id="MEQ2270210.1"/>
    </source>
</evidence>
<name>A0ABV0WL25_9TELE</name>
<comment type="caution">
    <text evidence="1">The sequence shown here is derived from an EMBL/GenBank/DDBJ whole genome shotgun (WGS) entry which is preliminary data.</text>
</comment>
<evidence type="ECO:0000313" key="2">
    <source>
        <dbReference type="Proteomes" id="UP001444071"/>
    </source>
</evidence>
<dbReference type="EMBL" id="JAHRIM010055927">
    <property type="protein sequence ID" value="MEQ2270210.1"/>
    <property type="molecule type" value="Genomic_DNA"/>
</dbReference>
<organism evidence="1 2">
    <name type="scientific">Xenotaenia resolanae</name>
    <dbReference type="NCBI Taxonomy" id="208358"/>
    <lineage>
        <taxon>Eukaryota</taxon>
        <taxon>Metazoa</taxon>
        <taxon>Chordata</taxon>
        <taxon>Craniata</taxon>
        <taxon>Vertebrata</taxon>
        <taxon>Euteleostomi</taxon>
        <taxon>Actinopterygii</taxon>
        <taxon>Neopterygii</taxon>
        <taxon>Teleostei</taxon>
        <taxon>Neoteleostei</taxon>
        <taxon>Acanthomorphata</taxon>
        <taxon>Ovalentaria</taxon>
        <taxon>Atherinomorphae</taxon>
        <taxon>Cyprinodontiformes</taxon>
        <taxon>Goodeidae</taxon>
        <taxon>Xenotaenia</taxon>
    </lineage>
</organism>
<reference evidence="1 2" key="1">
    <citation type="submission" date="2021-06" db="EMBL/GenBank/DDBJ databases">
        <authorList>
            <person name="Palmer J.M."/>
        </authorList>
    </citation>
    <scope>NUCLEOTIDE SEQUENCE [LARGE SCALE GENOMIC DNA]</scope>
    <source>
        <strain evidence="1 2">XR_2019</strain>
        <tissue evidence="1">Muscle</tissue>
    </source>
</reference>
<gene>
    <name evidence="1" type="ORF">XENORESO_017298</name>
</gene>
<sequence length="110" mass="12903">MIPFARSKSKMGTKGHMFLHYQYSNSVFRQHLEFLTFPTLSQNSEKVFRDTRFLINALNSTVRRSYPATVRCTYRDVLTQHWNRRVDERINTMLGGAHCIRSLSSCNPTE</sequence>
<protein>
    <submittedName>
        <fullName evidence="1">Uncharacterized protein</fullName>
    </submittedName>
</protein>
<keyword evidence="2" id="KW-1185">Reference proteome</keyword>
<dbReference type="Proteomes" id="UP001444071">
    <property type="component" value="Unassembled WGS sequence"/>
</dbReference>